<evidence type="ECO:0000256" key="5">
    <source>
        <dbReference type="ARBA" id="ARBA00022692"/>
    </source>
</evidence>
<dbReference type="FunFam" id="1.10.3470.10:FF:000001">
    <property type="entry name" value="Vitamin B12 ABC transporter permease BtuC"/>
    <property type="match status" value="1"/>
</dbReference>
<dbReference type="EMBL" id="FRFG01000042">
    <property type="protein sequence ID" value="SHO57554.1"/>
    <property type="molecule type" value="Genomic_DNA"/>
</dbReference>
<evidence type="ECO:0000313" key="10">
    <source>
        <dbReference type="Proteomes" id="UP000184600"/>
    </source>
</evidence>
<name>A0A1M7YY88_9VIBR</name>
<keyword evidence="7 8" id="KW-0472">Membrane</keyword>
<dbReference type="InterPro" id="IPR037294">
    <property type="entry name" value="ABC_BtuC-like"/>
</dbReference>
<feature type="transmembrane region" description="Helical" evidence="8">
    <location>
        <begin position="301"/>
        <end position="319"/>
    </location>
</feature>
<dbReference type="STRING" id="1117707.VQ7734_03324"/>
<dbReference type="PANTHER" id="PTHR30472:SF1">
    <property type="entry name" value="FE(3+) DICITRATE TRANSPORT SYSTEM PERMEASE PROTEIN FECC-RELATED"/>
    <property type="match status" value="1"/>
</dbReference>
<dbReference type="RefSeq" id="WP_083601686.1">
    <property type="nucleotide sequence ID" value="NZ_AP024897.1"/>
</dbReference>
<evidence type="ECO:0000256" key="3">
    <source>
        <dbReference type="ARBA" id="ARBA00022448"/>
    </source>
</evidence>
<dbReference type="GO" id="GO:0005886">
    <property type="term" value="C:plasma membrane"/>
    <property type="evidence" value="ECO:0007669"/>
    <property type="project" value="UniProtKB-SubCell"/>
</dbReference>
<feature type="transmembrane region" description="Helical" evidence="8">
    <location>
        <begin position="331"/>
        <end position="349"/>
    </location>
</feature>
<reference evidence="10" key="1">
    <citation type="submission" date="2016-12" db="EMBL/GenBank/DDBJ databases">
        <authorList>
            <person name="Rodrigo-Torres L."/>
            <person name="Arahal R.D."/>
            <person name="Lucena T."/>
        </authorList>
    </citation>
    <scope>NUCLEOTIDE SEQUENCE [LARGE SCALE GENOMIC DNA]</scope>
</reference>
<feature type="transmembrane region" description="Helical" evidence="8">
    <location>
        <begin position="142"/>
        <end position="159"/>
    </location>
</feature>
<dbReference type="CDD" id="cd06550">
    <property type="entry name" value="TM_ABC_iron-siderophores_like"/>
    <property type="match status" value="1"/>
</dbReference>
<keyword evidence="3" id="KW-0813">Transport</keyword>
<evidence type="ECO:0000256" key="4">
    <source>
        <dbReference type="ARBA" id="ARBA00022475"/>
    </source>
</evidence>
<keyword evidence="5 8" id="KW-0812">Transmembrane</keyword>
<dbReference type="Pfam" id="PF01032">
    <property type="entry name" value="FecCD"/>
    <property type="match status" value="1"/>
</dbReference>
<feature type="transmembrane region" description="Helical" evidence="8">
    <location>
        <begin position="171"/>
        <end position="192"/>
    </location>
</feature>
<comment type="subcellular location">
    <subcellularLocation>
        <location evidence="1">Cell membrane</location>
        <topology evidence="1">Multi-pass membrane protein</topology>
    </subcellularLocation>
</comment>
<feature type="transmembrane region" description="Helical" evidence="8">
    <location>
        <begin position="259"/>
        <end position="289"/>
    </location>
</feature>
<keyword evidence="4" id="KW-1003">Cell membrane</keyword>
<evidence type="ECO:0000256" key="7">
    <source>
        <dbReference type="ARBA" id="ARBA00023136"/>
    </source>
</evidence>
<sequence>MPECPVNHVVSEQQSCRQSLWQQAPAQRPVSICFLLAALVCGLFVCLSLLIGAGDVTMQHAWQAMLGHGSDEAQFVLMQLRLPRTLTGIYVGIALGISGALMQALARNPLAEPGLLGVSAGASFAIAIALICGASVATLTAGVAQLGALAGCFFVMAAARMQGQFKDPVRLVLAGAALSGLLTALTSILLLFDQRAADEIRFWVTGSIAGRSSENLMLVLPYGLIALAITVYVSRPLAAMALGEKVAQGLGHRPKVIRFWIVLAVALLVGSATAVAGPLVFIGLVVPFLARAIVGADIRRTLLLCLPTGPALLLCADIFTRLIARPAEMPLGVLTAIVGAPVLLLIVRAKRLPTLS</sequence>
<evidence type="ECO:0000256" key="8">
    <source>
        <dbReference type="SAM" id="Phobius"/>
    </source>
</evidence>
<dbReference type="GO" id="GO:0022857">
    <property type="term" value="F:transmembrane transporter activity"/>
    <property type="evidence" value="ECO:0007669"/>
    <property type="project" value="InterPro"/>
</dbReference>
<feature type="transmembrane region" description="Helical" evidence="8">
    <location>
        <begin position="32"/>
        <end position="53"/>
    </location>
</feature>
<proteinExistence type="inferred from homology"/>
<feature type="transmembrane region" description="Helical" evidence="8">
    <location>
        <begin position="219"/>
        <end position="238"/>
    </location>
</feature>
<gene>
    <name evidence="9" type="primary">yfiZ_1</name>
    <name evidence="9" type="ORF">VQ7734_03324</name>
</gene>
<evidence type="ECO:0000256" key="6">
    <source>
        <dbReference type="ARBA" id="ARBA00022989"/>
    </source>
</evidence>
<evidence type="ECO:0000313" key="9">
    <source>
        <dbReference type="EMBL" id="SHO57554.1"/>
    </source>
</evidence>
<accession>A0A1M7YY88</accession>
<keyword evidence="10" id="KW-1185">Reference proteome</keyword>
<evidence type="ECO:0000256" key="2">
    <source>
        <dbReference type="ARBA" id="ARBA00007935"/>
    </source>
</evidence>
<dbReference type="InterPro" id="IPR000522">
    <property type="entry name" value="ABC_transptr_permease_BtuC"/>
</dbReference>
<protein>
    <submittedName>
        <fullName evidence="9">Putative siderophore transport system permease protein YfiZ</fullName>
    </submittedName>
</protein>
<dbReference type="PANTHER" id="PTHR30472">
    <property type="entry name" value="FERRIC ENTEROBACTIN TRANSPORT SYSTEM PERMEASE PROTEIN"/>
    <property type="match status" value="1"/>
</dbReference>
<dbReference type="OrthoDB" id="9055647at2"/>
<dbReference type="Gene3D" id="1.10.3470.10">
    <property type="entry name" value="ABC transporter involved in vitamin B12 uptake, BtuC"/>
    <property type="match status" value="1"/>
</dbReference>
<dbReference type="Proteomes" id="UP000184600">
    <property type="component" value="Unassembled WGS sequence"/>
</dbReference>
<keyword evidence="6 8" id="KW-1133">Transmembrane helix</keyword>
<dbReference type="SUPFAM" id="SSF81345">
    <property type="entry name" value="ABC transporter involved in vitamin B12 uptake, BtuC"/>
    <property type="match status" value="1"/>
</dbReference>
<evidence type="ECO:0000256" key="1">
    <source>
        <dbReference type="ARBA" id="ARBA00004651"/>
    </source>
</evidence>
<organism evidence="9 10">
    <name type="scientific">Vibrio quintilis</name>
    <dbReference type="NCBI Taxonomy" id="1117707"/>
    <lineage>
        <taxon>Bacteria</taxon>
        <taxon>Pseudomonadati</taxon>
        <taxon>Pseudomonadota</taxon>
        <taxon>Gammaproteobacteria</taxon>
        <taxon>Vibrionales</taxon>
        <taxon>Vibrionaceae</taxon>
        <taxon>Vibrio</taxon>
    </lineage>
</organism>
<comment type="similarity">
    <text evidence="2">Belongs to the binding-protein-dependent transport system permease family. FecCD subfamily.</text>
</comment>
<dbReference type="AlphaFoldDB" id="A0A1M7YY88"/>
<feature type="transmembrane region" description="Helical" evidence="8">
    <location>
        <begin position="115"/>
        <end position="136"/>
    </location>
</feature>
<feature type="transmembrane region" description="Helical" evidence="8">
    <location>
        <begin position="87"/>
        <end position="106"/>
    </location>
</feature>
<dbReference type="GO" id="GO:0033214">
    <property type="term" value="P:siderophore-iron import into cell"/>
    <property type="evidence" value="ECO:0007669"/>
    <property type="project" value="TreeGrafter"/>
</dbReference>